<organism evidence="1 2">
    <name type="scientific">Phytophthora fragariaefolia</name>
    <dbReference type="NCBI Taxonomy" id="1490495"/>
    <lineage>
        <taxon>Eukaryota</taxon>
        <taxon>Sar</taxon>
        <taxon>Stramenopiles</taxon>
        <taxon>Oomycota</taxon>
        <taxon>Peronosporomycetes</taxon>
        <taxon>Peronosporales</taxon>
        <taxon>Peronosporaceae</taxon>
        <taxon>Phytophthora</taxon>
    </lineage>
</organism>
<evidence type="ECO:0000313" key="1">
    <source>
        <dbReference type="EMBL" id="GMF39815.1"/>
    </source>
</evidence>
<comment type="caution">
    <text evidence="1">The sequence shown here is derived from an EMBL/GenBank/DDBJ whole genome shotgun (WGS) entry which is preliminary data.</text>
</comment>
<accession>A0A9W6XJK7</accession>
<dbReference type="AlphaFoldDB" id="A0A9W6XJK7"/>
<reference evidence="1" key="1">
    <citation type="submission" date="2023-04" db="EMBL/GenBank/DDBJ databases">
        <title>Phytophthora fragariaefolia NBRC 109709.</title>
        <authorList>
            <person name="Ichikawa N."/>
            <person name="Sato H."/>
            <person name="Tonouchi N."/>
        </authorList>
    </citation>
    <scope>NUCLEOTIDE SEQUENCE</scope>
    <source>
        <strain evidence="1">NBRC 109709</strain>
    </source>
</reference>
<proteinExistence type="predicted"/>
<sequence>MIRRNSTTKYLLGFCSGLRLHRTLKLSSLAQLSIIKGRRDHRLPLDALGVSDGSQPVTRGLRIRQVWLSVPDLSCMWNFVYSTCLIAKVSSIGRSVSHFNPCWRDASEHDEVARLSEGLVSISP</sequence>
<dbReference type="EMBL" id="BSXT01001190">
    <property type="protein sequence ID" value="GMF39815.1"/>
    <property type="molecule type" value="Genomic_DNA"/>
</dbReference>
<name>A0A9W6XJK7_9STRA</name>
<evidence type="ECO:0000313" key="2">
    <source>
        <dbReference type="Proteomes" id="UP001165121"/>
    </source>
</evidence>
<keyword evidence="2" id="KW-1185">Reference proteome</keyword>
<protein>
    <submittedName>
        <fullName evidence="1">Unnamed protein product</fullName>
    </submittedName>
</protein>
<dbReference type="Proteomes" id="UP001165121">
    <property type="component" value="Unassembled WGS sequence"/>
</dbReference>
<gene>
    <name evidence="1" type="ORF">Pfra01_001198100</name>
</gene>